<keyword evidence="2" id="KW-0805">Transcription regulation</keyword>
<dbReference type="RefSeq" id="WP_029257595.1">
    <property type="nucleotide sequence ID" value="NZ_CP157400.1"/>
</dbReference>
<dbReference type="SUPFAM" id="SSF46785">
    <property type="entry name" value="Winged helix' DNA-binding domain"/>
    <property type="match status" value="1"/>
</dbReference>
<dbReference type="Pfam" id="PF03466">
    <property type="entry name" value="LysR_substrate"/>
    <property type="match status" value="1"/>
</dbReference>
<feature type="domain" description="HTH lysR-type" evidence="5">
    <location>
        <begin position="1"/>
        <end position="57"/>
    </location>
</feature>
<sequence length="293" mass="33617">MFQQMQYFIDVVDAHSFTQAAADDNISQSAISQQIKELENNLGVLLLKRQGRSFEITPAGQYFYQHSRDVLGQVKKIVKDTVRIANDNEPELRVGYLKSFGTTEFLQTVAEFSKSYPEVKIKINNGTHEQLYDWLREEKIDLAFSDQRRAPSNEYVNDFLTESGLMVAVSQTGEFSHAEQIDVADLADFPCILITDSKQQLAEETYYQEILGVKGGFRLVANYDEVQMLIAANQGYLIVNQRTQTLLDSGIIQTVPLHNGGHELTQKYYMYWKVDNSGFYIETFAEMFEHHFK</sequence>
<evidence type="ECO:0000313" key="6">
    <source>
        <dbReference type="EMBL" id="XBS08332.1"/>
    </source>
</evidence>
<dbReference type="PANTHER" id="PTHR30346">
    <property type="entry name" value="TRANSCRIPTIONAL DUAL REGULATOR HCAR-RELATED"/>
    <property type="match status" value="1"/>
</dbReference>
<evidence type="ECO:0000259" key="5">
    <source>
        <dbReference type="PROSITE" id="PS50931"/>
    </source>
</evidence>
<proteinExistence type="inferred from homology"/>
<dbReference type="FunFam" id="1.10.10.10:FF:000001">
    <property type="entry name" value="LysR family transcriptional regulator"/>
    <property type="match status" value="1"/>
</dbReference>
<evidence type="ECO:0000256" key="4">
    <source>
        <dbReference type="ARBA" id="ARBA00023163"/>
    </source>
</evidence>
<evidence type="ECO:0000256" key="3">
    <source>
        <dbReference type="ARBA" id="ARBA00023125"/>
    </source>
</evidence>
<protein>
    <submittedName>
        <fullName evidence="6">LysR family transcriptional regulator</fullName>
    </submittedName>
</protein>
<dbReference type="InterPro" id="IPR005119">
    <property type="entry name" value="LysR_subst-bd"/>
</dbReference>
<name>A0AAU7NL13_PEDPE</name>
<dbReference type="PROSITE" id="PS50931">
    <property type="entry name" value="HTH_LYSR"/>
    <property type="match status" value="1"/>
</dbReference>
<organism evidence="6">
    <name type="scientific">Pediococcus pentosaceus CGMCC 7049</name>
    <dbReference type="NCBI Taxonomy" id="1460385"/>
    <lineage>
        <taxon>Bacteria</taxon>
        <taxon>Bacillati</taxon>
        <taxon>Bacillota</taxon>
        <taxon>Bacilli</taxon>
        <taxon>Lactobacillales</taxon>
        <taxon>Lactobacillaceae</taxon>
        <taxon>Pediococcus</taxon>
    </lineage>
</organism>
<dbReference type="InterPro" id="IPR036390">
    <property type="entry name" value="WH_DNA-bd_sf"/>
</dbReference>
<dbReference type="InterPro" id="IPR000847">
    <property type="entry name" value="LysR_HTH_N"/>
</dbReference>
<accession>A0AAU7NL13</accession>
<dbReference type="Gene3D" id="3.40.190.10">
    <property type="entry name" value="Periplasmic binding protein-like II"/>
    <property type="match status" value="2"/>
</dbReference>
<keyword evidence="4" id="KW-0804">Transcription</keyword>
<dbReference type="GO" id="GO:0003677">
    <property type="term" value="F:DNA binding"/>
    <property type="evidence" value="ECO:0007669"/>
    <property type="project" value="UniProtKB-KW"/>
</dbReference>
<comment type="similarity">
    <text evidence="1">Belongs to the LysR transcriptional regulatory family.</text>
</comment>
<dbReference type="InterPro" id="IPR036388">
    <property type="entry name" value="WH-like_DNA-bd_sf"/>
</dbReference>
<dbReference type="Pfam" id="PF00126">
    <property type="entry name" value="HTH_1"/>
    <property type="match status" value="1"/>
</dbReference>
<keyword evidence="3" id="KW-0238">DNA-binding</keyword>
<dbReference type="AlphaFoldDB" id="A0AAU7NL13"/>
<dbReference type="PANTHER" id="PTHR30346:SF0">
    <property type="entry name" value="HCA OPERON TRANSCRIPTIONAL ACTIVATOR HCAR"/>
    <property type="match status" value="1"/>
</dbReference>
<dbReference type="PRINTS" id="PR00039">
    <property type="entry name" value="HTHLYSR"/>
</dbReference>
<reference evidence="6" key="1">
    <citation type="submission" date="2014-02" db="EMBL/GenBank/DDBJ databases">
        <authorList>
            <person name="Zhao D."/>
            <person name="Dong X."/>
            <person name="Li Y."/>
            <person name="Lv L."/>
            <person name="Zhao D."/>
            <person name="Gao Y."/>
            <person name="Wang Y."/>
            <person name="Li Y."/>
        </authorList>
    </citation>
    <scope>NUCLEOTIDE SEQUENCE</scope>
    <source>
        <strain evidence="6">CGMCC 7049</strain>
    </source>
</reference>
<dbReference type="Gene3D" id="1.10.10.10">
    <property type="entry name" value="Winged helix-like DNA-binding domain superfamily/Winged helix DNA-binding domain"/>
    <property type="match status" value="1"/>
</dbReference>
<gene>
    <name evidence="6" type="ORF">BB06_08980</name>
</gene>
<dbReference type="GO" id="GO:0032993">
    <property type="term" value="C:protein-DNA complex"/>
    <property type="evidence" value="ECO:0007669"/>
    <property type="project" value="TreeGrafter"/>
</dbReference>
<dbReference type="EMBL" id="CP157400">
    <property type="protein sequence ID" value="XBS08332.1"/>
    <property type="molecule type" value="Genomic_DNA"/>
</dbReference>
<reference evidence="6" key="2">
    <citation type="submission" date="2024-05" db="EMBL/GenBank/DDBJ databases">
        <authorList>
            <person name="Chen H."/>
        </authorList>
    </citation>
    <scope>NUCLEOTIDE SEQUENCE</scope>
    <source>
        <strain evidence="6">CGMCC 7049</strain>
    </source>
</reference>
<evidence type="ECO:0000256" key="1">
    <source>
        <dbReference type="ARBA" id="ARBA00009437"/>
    </source>
</evidence>
<dbReference type="SUPFAM" id="SSF53850">
    <property type="entry name" value="Periplasmic binding protein-like II"/>
    <property type="match status" value="1"/>
</dbReference>
<evidence type="ECO:0000256" key="2">
    <source>
        <dbReference type="ARBA" id="ARBA00023015"/>
    </source>
</evidence>
<dbReference type="GO" id="GO:0003700">
    <property type="term" value="F:DNA-binding transcription factor activity"/>
    <property type="evidence" value="ECO:0007669"/>
    <property type="project" value="InterPro"/>
</dbReference>
<dbReference type="CDD" id="cd05466">
    <property type="entry name" value="PBP2_LTTR_substrate"/>
    <property type="match status" value="1"/>
</dbReference>